<protein>
    <submittedName>
        <fullName evidence="1">Flagellar motor switch protein FliG</fullName>
    </submittedName>
</protein>
<dbReference type="Proteomes" id="UP001156102">
    <property type="component" value="Unassembled WGS sequence"/>
</dbReference>
<accession>A0AA42BSV2</accession>
<name>A0AA42BSV2_9BACI</name>
<keyword evidence="1" id="KW-0282">Flagellum</keyword>
<keyword evidence="1" id="KW-0966">Cell projection</keyword>
<dbReference type="EMBL" id="JANCLT010000004">
    <property type="protein sequence ID" value="MCP8968833.1"/>
    <property type="molecule type" value="Genomic_DNA"/>
</dbReference>
<evidence type="ECO:0000313" key="2">
    <source>
        <dbReference type="Proteomes" id="UP001156102"/>
    </source>
</evidence>
<keyword evidence="2" id="KW-1185">Reference proteome</keyword>
<gene>
    <name evidence="1" type="ORF">NK662_09815</name>
</gene>
<evidence type="ECO:0000313" key="1">
    <source>
        <dbReference type="EMBL" id="MCP8968833.1"/>
    </source>
</evidence>
<keyword evidence="1" id="KW-0969">Cilium</keyword>
<comment type="caution">
    <text evidence="1">The sequence shown here is derived from an EMBL/GenBank/DDBJ whole genome shotgun (WGS) entry which is preliminary data.</text>
</comment>
<sequence>MNIFVCGSSHLSAADQTEIEQFLLRYAPKHQVHVLSYKNIEREVLRFFVQRDHLAPQLHMYSLQPIHTLSPSFQSIVHYLEEQGARYVSFGYAHSSIYRSEYITYLRSVLLGIELVVCFYNGDSHTSVIPVDVAKEMGIDAVIYELPGENAGETHRRLADKLRVIQ</sequence>
<dbReference type="AlphaFoldDB" id="A0AA42BSV2"/>
<dbReference type="RefSeq" id="WP_254758745.1">
    <property type="nucleotide sequence ID" value="NZ_JANCLT010000004.1"/>
</dbReference>
<organism evidence="1 2">
    <name type="scientific">Ectobacillus ponti</name>
    <dbReference type="NCBI Taxonomy" id="2961894"/>
    <lineage>
        <taxon>Bacteria</taxon>
        <taxon>Bacillati</taxon>
        <taxon>Bacillota</taxon>
        <taxon>Bacilli</taxon>
        <taxon>Bacillales</taxon>
        <taxon>Bacillaceae</taxon>
        <taxon>Ectobacillus</taxon>
    </lineage>
</organism>
<reference evidence="1" key="1">
    <citation type="submission" date="2022-07" db="EMBL/GenBank/DDBJ databases">
        <authorList>
            <person name="Li W.-J."/>
            <person name="Deng Q.-Q."/>
        </authorList>
    </citation>
    <scope>NUCLEOTIDE SEQUENCE</scope>
    <source>
        <strain evidence="1">SYSU M60031</strain>
    </source>
</reference>
<proteinExistence type="predicted"/>